<comment type="caution">
    <text evidence="2">The sequence shown here is derived from an EMBL/GenBank/DDBJ whole genome shotgun (WGS) entry which is preliminary data.</text>
</comment>
<evidence type="ECO:0000313" key="3">
    <source>
        <dbReference type="Proteomes" id="UP000813385"/>
    </source>
</evidence>
<gene>
    <name evidence="2" type="ORF">B0T11DRAFT_18338</name>
</gene>
<evidence type="ECO:0000313" key="2">
    <source>
        <dbReference type="EMBL" id="KAH7376228.1"/>
    </source>
</evidence>
<name>A0A8K0TVR4_9PEZI</name>
<dbReference type="Proteomes" id="UP000813385">
    <property type="component" value="Unassembled WGS sequence"/>
</dbReference>
<accession>A0A8K0TVR4</accession>
<feature type="region of interest" description="Disordered" evidence="1">
    <location>
        <begin position="171"/>
        <end position="208"/>
    </location>
</feature>
<dbReference type="AlphaFoldDB" id="A0A8K0TVR4"/>
<dbReference type="EMBL" id="JAGPXD010000001">
    <property type="protein sequence ID" value="KAH7376228.1"/>
    <property type="molecule type" value="Genomic_DNA"/>
</dbReference>
<sequence>MGTVEALEWGFFGHITPPRVIPRWRPWLRARVERLETRMSVEKSHALYHRLQRQQFEVQRTGRDAEALRLGLLSFPNLRTITITPATHGRLLRPLYETPMIRELPPSFIYPVPRGWPEKKGHDLDTWHGFSVVSRVLAQTPSNVTELIMVMNHLPTGLNCLMFDKVDDHDDDHHDDNQDDHDDHNDHDHDHDHDHNDHNHDHNDHDDHGDDYSNFTTILSRPGFSRLDLALAVGGRDIDGWRHWSKALHTGLLRRALAKAAGMTHFSLSTNVNPVQESETDSTSSPCIPLATFLPIAEWRNLRHFSLSRFMVKQSDVLALLHELPHTLRSVELSYLFFDKSEGDYGEFLIDMRDQLGWRERTHKERPRISVHIDEYGCGPNKGDPIDISREVDDFVYGYGENPFDVPYDVQDGPVRLSRCKTDVGMQWDAFEPERRWLNIKEHELQRLGYLEKDEEYFALEKWNLENGRVPPEAR</sequence>
<dbReference type="OrthoDB" id="5422579at2759"/>
<proteinExistence type="predicted"/>
<keyword evidence="3" id="KW-1185">Reference proteome</keyword>
<evidence type="ECO:0000256" key="1">
    <source>
        <dbReference type="SAM" id="MobiDB-lite"/>
    </source>
</evidence>
<protein>
    <submittedName>
        <fullName evidence="2">Uncharacterized protein</fullName>
    </submittedName>
</protein>
<organism evidence="2 3">
    <name type="scientific">Plectosphaerella cucumerina</name>
    <dbReference type="NCBI Taxonomy" id="40658"/>
    <lineage>
        <taxon>Eukaryota</taxon>
        <taxon>Fungi</taxon>
        <taxon>Dikarya</taxon>
        <taxon>Ascomycota</taxon>
        <taxon>Pezizomycotina</taxon>
        <taxon>Sordariomycetes</taxon>
        <taxon>Hypocreomycetidae</taxon>
        <taxon>Glomerellales</taxon>
        <taxon>Plectosphaerellaceae</taxon>
        <taxon>Plectosphaerella</taxon>
    </lineage>
</organism>
<reference evidence="2" key="1">
    <citation type="journal article" date="2021" name="Nat. Commun.">
        <title>Genetic determinants of endophytism in the Arabidopsis root mycobiome.</title>
        <authorList>
            <person name="Mesny F."/>
            <person name="Miyauchi S."/>
            <person name="Thiergart T."/>
            <person name="Pickel B."/>
            <person name="Atanasova L."/>
            <person name="Karlsson M."/>
            <person name="Huettel B."/>
            <person name="Barry K.W."/>
            <person name="Haridas S."/>
            <person name="Chen C."/>
            <person name="Bauer D."/>
            <person name="Andreopoulos W."/>
            <person name="Pangilinan J."/>
            <person name="LaButti K."/>
            <person name="Riley R."/>
            <person name="Lipzen A."/>
            <person name="Clum A."/>
            <person name="Drula E."/>
            <person name="Henrissat B."/>
            <person name="Kohler A."/>
            <person name="Grigoriev I.V."/>
            <person name="Martin F.M."/>
            <person name="Hacquard S."/>
        </authorList>
    </citation>
    <scope>NUCLEOTIDE SEQUENCE</scope>
    <source>
        <strain evidence="2">MPI-CAGE-AT-0016</strain>
    </source>
</reference>